<dbReference type="RefSeq" id="WP_094765573.1">
    <property type="nucleotide sequence ID" value="NZ_FUKQ01000047.1"/>
</dbReference>
<keyword evidence="3" id="KW-1185">Reference proteome</keyword>
<proteinExistence type="predicted"/>
<feature type="transmembrane region" description="Helical" evidence="1">
    <location>
        <begin position="150"/>
        <end position="173"/>
    </location>
</feature>
<accession>A0A1R4KCU4</accession>
<organism evidence="2 3">
    <name type="scientific">Luteococcus japonicus LSP_Lj1</name>
    <dbReference type="NCBI Taxonomy" id="1255658"/>
    <lineage>
        <taxon>Bacteria</taxon>
        <taxon>Bacillati</taxon>
        <taxon>Actinomycetota</taxon>
        <taxon>Actinomycetes</taxon>
        <taxon>Propionibacteriales</taxon>
        <taxon>Propionibacteriaceae</taxon>
        <taxon>Luteococcus</taxon>
    </lineage>
</organism>
<sequence length="198" mass="21164">MMTPPAESPEDDACSKTPGERSRAWMAALGTGLLFVGAAIGLGVLAWHGAASGIMVFTARKMLKLMAGTTLITIGTLALHELLHGVGMLALGARPRFGAGVMTPGLPYLYTTCEGHTFSRSQYIVVAALPNVVINIGLLALIAWGPHAAWWVLPFAIHLSGGVGDAWLCWAAWAEQPGTRIEDQRFGVRVHRRRQPVT</sequence>
<feature type="transmembrane region" description="Helical" evidence="1">
    <location>
        <begin position="25"/>
        <end position="50"/>
    </location>
</feature>
<keyword evidence="1" id="KW-1133">Transmembrane helix</keyword>
<keyword evidence="1" id="KW-0812">Transmembrane</keyword>
<dbReference type="Proteomes" id="UP000188342">
    <property type="component" value="Unassembled WGS sequence"/>
</dbReference>
<name>A0A1R4KCU4_9ACTN</name>
<evidence type="ECO:0000313" key="3">
    <source>
        <dbReference type="Proteomes" id="UP000188342"/>
    </source>
</evidence>
<gene>
    <name evidence="2" type="ORF">FM114_13075</name>
</gene>
<dbReference type="AlphaFoldDB" id="A0A1R4KCU4"/>
<evidence type="ECO:0000256" key="1">
    <source>
        <dbReference type="SAM" id="Phobius"/>
    </source>
</evidence>
<keyword evidence="1" id="KW-0472">Membrane</keyword>
<evidence type="ECO:0000313" key="2">
    <source>
        <dbReference type="EMBL" id="SJN41823.1"/>
    </source>
</evidence>
<dbReference type="Pfam" id="PF11667">
    <property type="entry name" value="DUF3267"/>
    <property type="match status" value="1"/>
</dbReference>
<dbReference type="InterPro" id="IPR021683">
    <property type="entry name" value="DUF3267"/>
</dbReference>
<reference evidence="2 3" key="1">
    <citation type="submission" date="2017-02" db="EMBL/GenBank/DDBJ databases">
        <authorList>
            <person name="Peterson S.W."/>
        </authorList>
    </citation>
    <scope>NUCLEOTIDE SEQUENCE [LARGE SCALE GENOMIC DNA]</scope>
    <source>
        <strain evidence="2 3">LSP_Lj1</strain>
    </source>
</reference>
<feature type="transmembrane region" description="Helical" evidence="1">
    <location>
        <begin position="62"/>
        <end position="83"/>
    </location>
</feature>
<protein>
    <submittedName>
        <fullName evidence="2">Uncharacterized protein</fullName>
    </submittedName>
</protein>
<dbReference type="STRING" id="1255658.FM114_13075"/>
<dbReference type="OrthoDB" id="5189213at2"/>
<feature type="transmembrane region" description="Helical" evidence="1">
    <location>
        <begin position="123"/>
        <end position="144"/>
    </location>
</feature>
<dbReference type="EMBL" id="FUKQ01000047">
    <property type="protein sequence ID" value="SJN41823.1"/>
    <property type="molecule type" value="Genomic_DNA"/>
</dbReference>